<comment type="catalytic activity">
    <reaction evidence="4 5">
        <text>L-cysteine + L-glutamate + ATP = gamma-L-glutamyl-L-cysteine + ADP + phosphate + H(+)</text>
        <dbReference type="Rhea" id="RHEA:13285"/>
        <dbReference type="ChEBI" id="CHEBI:15378"/>
        <dbReference type="ChEBI" id="CHEBI:29985"/>
        <dbReference type="ChEBI" id="CHEBI:30616"/>
        <dbReference type="ChEBI" id="CHEBI:35235"/>
        <dbReference type="ChEBI" id="CHEBI:43474"/>
        <dbReference type="ChEBI" id="CHEBI:58173"/>
        <dbReference type="ChEBI" id="CHEBI:456216"/>
        <dbReference type="EC" id="6.3.2.2"/>
    </reaction>
</comment>
<dbReference type="Gene3D" id="3.30.590.20">
    <property type="match status" value="1"/>
</dbReference>
<sequence length="416" mass="44866">MVDAESGRLVPGAGAILDRLRGSEFKNELQRSSVEWNSQVHASLDSLQTDLSGARRQLDATASPLGLNVVAAGTVPFARVTSGDATADPRYRHMVDEYRQVADEHLVCSAQVHVDVPDRDTAVRIMCGVSPSLPPLLALSASSPFWLGADTGYASWRTMLWQRWPTAGPVGCFADAADYDAAIEGLIRADVISDPGMVYYDMRPCDHQQTLELRICDACPRTETVVLIAGLYRALVEDARVRLERSGRVCDGRHEWLRAAVWRAAQSGLEGDLVDPVTRLAAPAPTVLRDMLRRLRPTLEAFGDWDTVRVLLEEALARGSAAHSLREVAAEKGLLACVGTMAAETRGERGQSPAPGAVRQPVAGAGGTPPGPRPLIRRRQSAADTHAAAQKGGPRPSPREDTTARRAQTEKLPSVP</sequence>
<evidence type="ECO:0000256" key="1">
    <source>
        <dbReference type="ARBA" id="ARBA00022598"/>
    </source>
</evidence>
<organism evidence="7 8">
    <name type="scientific">Streptomyces graminofaciens</name>
    <dbReference type="NCBI Taxonomy" id="68212"/>
    <lineage>
        <taxon>Bacteria</taxon>
        <taxon>Bacillati</taxon>
        <taxon>Actinomycetota</taxon>
        <taxon>Actinomycetes</taxon>
        <taxon>Kitasatosporales</taxon>
        <taxon>Streptomycetaceae</taxon>
        <taxon>Streptomyces</taxon>
    </lineage>
</organism>
<protein>
    <recommendedName>
        <fullName evidence="5">Putative glutamate--cysteine ligase 2</fullName>
        <ecNumber evidence="5">6.3.2.2</ecNumber>
    </recommendedName>
    <alternativeName>
        <fullName evidence="5">Gamma-glutamylcysteine synthetase 2</fullName>
        <shortName evidence="5">GCS 2</shortName>
        <shortName evidence="5">Gamma-GCS 2</shortName>
    </alternativeName>
</protein>
<accession>A0ABN5VU60</accession>
<evidence type="ECO:0000256" key="3">
    <source>
        <dbReference type="ARBA" id="ARBA00022840"/>
    </source>
</evidence>
<dbReference type="PANTHER" id="PTHR36510">
    <property type="entry name" value="GLUTAMATE--CYSTEINE LIGASE 2-RELATED"/>
    <property type="match status" value="1"/>
</dbReference>
<evidence type="ECO:0000313" key="7">
    <source>
        <dbReference type="EMBL" id="BBC36969.1"/>
    </source>
</evidence>
<dbReference type="InterPro" id="IPR006336">
    <property type="entry name" value="GCS2"/>
</dbReference>
<reference evidence="7 8" key="2">
    <citation type="journal article" date="2023" name="ChemBioChem">
        <title>Acyltransferase Domain Exchange between Two Independent Type I Polyketide Synthases in the Same Producer Strain of Macrolide Antibiotics.</title>
        <authorList>
            <person name="Kudo F."/>
            <person name="Kishikawa K."/>
            <person name="Tsuboi K."/>
            <person name="Kido T."/>
            <person name="Usui T."/>
            <person name="Hashimoto J."/>
            <person name="Shin-Ya K."/>
            <person name="Miyanaga A."/>
            <person name="Eguchi T."/>
        </authorList>
    </citation>
    <scope>NUCLEOTIDE SEQUENCE [LARGE SCALE GENOMIC DNA]</scope>
    <source>
        <strain evidence="7 8">A-8890</strain>
    </source>
</reference>
<reference evidence="7 8" key="1">
    <citation type="journal article" date="2010" name="ChemBioChem">
        <title>Cloning and characterization of the biosynthetic gene cluster of 16-membered macrolide antibiotic FD-891: involvement of a dual functional cytochrome P450 monooxygenase catalyzing epoxidation and hydroxylation.</title>
        <authorList>
            <person name="Kudo F."/>
            <person name="Motegi A."/>
            <person name="Mizoue K."/>
            <person name="Eguchi T."/>
        </authorList>
    </citation>
    <scope>NUCLEOTIDE SEQUENCE [LARGE SCALE GENOMIC DNA]</scope>
    <source>
        <strain evidence="7 8">A-8890</strain>
    </source>
</reference>
<dbReference type="NCBIfam" id="TIGR02050">
    <property type="entry name" value="gshA_cyan_rel"/>
    <property type="match status" value="1"/>
</dbReference>
<dbReference type="InterPro" id="IPR050141">
    <property type="entry name" value="GCL_type2/YbdK_subfam"/>
</dbReference>
<feature type="region of interest" description="Disordered" evidence="6">
    <location>
        <begin position="345"/>
        <end position="416"/>
    </location>
</feature>
<gene>
    <name evidence="7" type="ORF">SGFS_082630</name>
</gene>
<dbReference type="Proteomes" id="UP001321542">
    <property type="component" value="Chromosome"/>
</dbReference>
<dbReference type="Pfam" id="PF04107">
    <property type="entry name" value="GCS2"/>
    <property type="match status" value="1"/>
</dbReference>
<dbReference type="EMBL" id="AP018448">
    <property type="protein sequence ID" value="BBC36969.1"/>
    <property type="molecule type" value="Genomic_DNA"/>
</dbReference>
<dbReference type="SUPFAM" id="SSF55931">
    <property type="entry name" value="Glutamine synthetase/guanido kinase"/>
    <property type="match status" value="1"/>
</dbReference>
<evidence type="ECO:0000256" key="6">
    <source>
        <dbReference type="SAM" id="MobiDB-lite"/>
    </source>
</evidence>
<keyword evidence="3 5" id="KW-0067">ATP-binding</keyword>
<keyword evidence="8" id="KW-1185">Reference proteome</keyword>
<evidence type="ECO:0000256" key="4">
    <source>
        <dbReference type="ARBA" id="ARBA00048819"/>
    </source>
</evidence>
<dbReference type="PANTHER" id="PTHR36510:SF1">
    <property type="entry name" value="GLUTAMATE--CYSTEINE LIGASE 2-RELATED"/>
    <property type="match status" value="1"/>
</dbReference>
<comment type="similarity">
    <text evidence="5">Belongs to the glutamate--cysteine ligase type 2 family. YbdK subfamily.</text>
</comment>
<evidence type="ECO:0000256" key="5">
    <source>
        <dbReference type="HAMAP-Rule" id="MF_01609"/>
    </source>
</evidence>
<feature type="compositionally biased region" description="Basic and acidic residues" evidence="6">
    <location>
        <begin position="397"/>
        <end position="409"/>
    </location>
</feature>
<evidence type="ECO:0000256" key="2">
    <source>
        <dbReference type="ARBA" id="ARBA00022741"/>
    </source>
</evidence>
<keyword evidence="1 5" id="KW-0436">Ligase</keyword>
<name>A0ABN5VU60_9ACTN</name>
<dbReference type="InterPro" id="IPR014746">
    <property type="entry name" value="Gln_synth/guanido_kin_cat_dom"/>
</dbReference>
<evidence type="ECO:0000313" key="8">
    <source>
        <dbReference type="Proteomes" id="UP001321542"/>
    </source>
</evidence>
<dbReference type="EC" id="6.3.2.2" evidence="5"/>
<dbReference type="InterPro" id="IPR011793">
    <property type="entry name" value="YbdK"/>
</dbReference>
<comment type="function">
    <text evidence="5">ATP-dependent carboxylate-amine ligase which exhibits weak glutamate--cysteine ligase activity.</text>
</comment>
<keyword evidence="2 5" id="KW-0547">Nucleotide-binding</keyword>
<dbReference type="HAMAP" id="MF_01609">
    <property type="entry name" value="Glu_cys_ligase_2"/>
    <property type="match status" value="1"/>
</dbReference>
<proteinExistence type="inferred from homology"/>